<evidence type="ECO:0000256" key="1">
    <source>
        <dbReference type="ARBA" id="ARBA00008645"/>
    </source>
</evidence>
<dbReference type="PANTHER" id="PTHR46118">
    <property type="entry name" value="PROTEIN ABHD11"/>
    <property type="match status" value="1"/>
</dbReference>
<dbReference type="AlphaFoldDB" id="A0AA36G3I3"/>
<protein>
    <recommendedName>
        <fullName evidence="7">sn-1-specific diacylglycerol lipase ABHD11</fullName>
        <ecNumber evidence="3">3.1.1.116</ecNumber>
    </recommendedName>
    <alternativeName>
        <fullName evidence="4">Alpha/beta hydrolase domain-containing protein 11</fullName>
    </alternativeName>
</protein>
<evidence type="ECO:0000313" key="14">
    <source>
        <dbReference type="Proteomes" id="UP001177023"/>
    </source>
</evidence>
<dbReference type="EC" id="3.1.1.116" evidence="3"/>
<dbReference type="InterPro" id="IPR000073">
    <property type="entry name" value="AB_hydrolase_1"/>
</dbReference>
<dbReference type="EMBL" id="CATQJA010002653">
    <property type="protein sequence ID" value="CAJ0578164.1"/>
    <property type="molecule type" value="Genomic_DNA"/>
</dbReference>
<dbReference type="SUPFAM" id="SSF53474">
    <property type="entry name" value="alpha/beta-Hydrolases"/>
    <property type="match status" value="1"/>
</dbReference>
<accession>A0AA36G3I3</accession>
<evidence type="ECO:0000259" key="12">
    <source>
        <dbReference type="Pfam" id="PF00561"/>
    </source>
</evidence>
<comment type="caution">
    <text evidence="13">The sequence shown here is derived from an EMBL/GenBank/DDBJ whole genome shotgun (WGS) entry which is preliminary data.</text>
</comment>
<evidence type="ECO:0000256" key="5">
    <source>
        <dbReference type="ARBA" id="ARBA00043667"/>
    </source>
</evidence>
<name>A0AA36G3I3_9BILA</name>
<evidence type="ECO:0000256" key="2">
    <source>
        <dbReference type="ARBA" id="ARBA00022801"/>
    </source>
</evidence>
<comment type="catalytic activity">
    <reaction evidence="10">
        <text>1-octadecanoyl-2-(9Z-octadecenoyl)-sn-glycerol + H2O = 2-(9Z-octadecenoyl)-glycerol + octadecanoate + H(+)</text>
        <dbReference type="Rhea" id="RHEA:77103"/>
        <dbReference type="ChEBI" id="CHEBI:15377"/>
        <dbReference type="ChEBI" id="CHEBI:15378"/>
        <dbReference type="ChEBI" id="CHEBI:25629"/>
        <dbReference type="ChEBI" id="CHEBI:73990"/>
        <dbReference type="ChEBI" id="CHEBI:75468"/>
    </reaction>
</comment>
<comment type="similarity">
    <text evidence="1">Belongs to the AB hydrolase superfamily.</text>
</comment>
<sequence>MRLFSLPRRIDPGLLQTRGISAANAVDLTFTRYGELEADRKHAPLLICHGLFGQKSNWNSVGKAIQRRLGNVVYAVDLRNHGDAPHIPSMSYTEQAADVQKLIKKICDEGSFKKVNLLGHNPNGGHLLDRLIIEDVSPKGYSISSHLFKDYVDAMKSANLRKSRQDISKDLEKAVPELPIRQFLLTNLRAGSDGGFEWKVNLDAIGQHFGELLGCDLPVGAFRGKTLFIYGERSGYVPDTDRPLIRNLFPQVEFHSIAEAGHWVHADQPKAFIDGICGFIEK</sequence>
<dbReference type="Gene3D" id="3.40.50.1820">
    <property type="entry name" value="alpha/beta hydrolase"/>
    <property type="match status" value="2"/>
</dbReference>
<dbReference type="Proteomes" id="UP001177023">
    <property type="component" value="Unassembled WGS sequence"/>
</dbReference>
<evidence type="ECO:0000256" key="7">
    <source>
        <dbReference type="ARBA" id="ARBA00044064"/>
    </source>
</evidence>
<comment type="catalytic activity">
    <reaction evidence="8">
        <text>1-octadecanoyl-2-(4Z,7Z,10Z,13Z,16Z,19Z-docosahexaenoyl)-sn-glycerol + H2O = 2-(4Z,7Z,10Z,13Z,16Z,19Z-docosahexaenoyl)-glycerol + octadecanoate + H(+)</text>
        <dbReference type="Rhea" id="RHEA:77107"/>
        <dbReference type="ChEBI" id="CHEBI:15377"/>
        <dbReference type="ChEBI" id="CHEBI:15378"/>
        <dbReference type="ChEBI" id="CHEBI:25629"/>
        <dbReference type="ChEBI" id="CHEBI:77129"/>
        <dbReference type="ChEBI" id="CHEBI:186738"/>
    </reaction>
</comment>
<feature type="domain" description="AB hydrolase-1" evidence="12">
    <location>
        <begin position="44"/>
        <end position="120"/>
    </location>
</feature>
<comment type="catalytic activity">
    <reaction evidence="5">
        <text>a 1,2-diacyl-sn-glycerol + H2O = a 2-acylglycerol + a fatty acid + H(+)</text>
        <dbReference type="Rhea" id="RHEA:33275"/>
        <dbReference type="ChEBI" id="CHEBI:15377"/>
        <dbReference type="ChEBI" id="CHEBI:15378"/>
        <dbReference type="ChEBI" id="CHEBI:17389"/>
        <dbReference type="ChEBI" id="CHEBI:17815"/>
        <dbReference type="ChEBI" id="CHEBI:28868"/>
        <dbReference type="EC" id="3.1.1.116"/>
    </reaction>
</comment>
<dbReference type="Pfam" id="PF00561">
    <property type="entry name" value="Abhydrolase_1"/>
    <property type="match status" value="1"/>
</dbReference>
<evidence type="ECO:0000256" key="6">
    <source>
        <dbReference type="ARBA" id="ARBA00043742"/>
    </source>
</evidence>
<feature type="non-terminal residue" evidence="13">
    <location>
        <position position="1"/>
    </location>
</feature>
<gene>
    <name evidence="13" type="ORF">MSPICULIGERA_LOCUS16425</name>
</gene>
<evidence type="ECO:0000256" key="8">
    <source>
        <dbReference type="ARBA" id="ARBA00048283"/>
    </source>
</evidence>
<organism evidence="13 14">
    <name type="scientific">Mesorhabditis spiculigera</name>
    <dbReference type="NCBI Taxonomy" id="96644"/>
    <lineage>
        <taxon>Eukaryota</taxon>
        <taxon>Metazoa</taxon>
        <taxon>Ecdysozoa</taxon>
        <taxon>Nematoda</taxon>
        <taxon>Chromadorea</taxon>
        <taxon>Rhabditida</taxon>
        <taxon>Rhabditina</taxon>
        <taxon>Rhabditomorpha</taxon>
        <taxon>Rhabditoidea</taxon>
        <taxon>Rhabditidae</taxon>
        <taxon>Mesorhabditinae</taxon>
        <taxon>Mesorhabditis</taxon>
    </lineage>
</organism>
<keyword evidence="2" id="KW-0378">Hydrolase</keyword>
<evidence type="ECO:0000256" key="3">
    <source>
        <dbReference type="ARBA" id="ARBA00026104"/>
    </source>
</evidence>
<evidence type="ECO:0000256" key="11">
    <source>
        <dbReference type="ARBA" id="ARBA00048919"/>
    </source>
</evidence>
<comment type="catalytic activity">
    <reaction evidence="11">
        <text>1-octadecanoyl-2-(5Z,8Z,11Z,14Z-eicosatetraenoyl)-sn-glycerol + H2O = 2-(5Z,8Z,11Z,14Z-eicosatetraenoyl)-glycerol + octadecanoate + H(+)</text>
        <dbReference type="Rhea" id="RHEA:38507"/>
        <dbReference type="ChEBI" id="CHEBI:15377"/>
        <dbReference type="ChEBI" id="CHEBI:15378"/>
        <dbReference type="ChEBI" id="CHEBI:25629"/>
        <dbReference type="ChEBI" id="CHEBI:52392"/>
        <dbReference type="ChEBI" id="CHEBI:75728"/>
    </reaction>
</comment>
<proteinExistence type="inferred from homology"/>
<keyword evidence="14" id="KW-1185">Reference proteome</keyword>
<dbReference type="GO" id="GO:0052689">
    <property type="term" value="F:carboxylic ester hydrolase activity"/>
    <property type="evidence" value="ECO:0007669"/>
    <property type="project" value="TreeGrafter"/>
</dbReference>
<evidence type="ECO:0000313" key="13">
    <source>
        <dbReference type="EMBL" id="CAJ0578164.1"/>
    </source>
</evidence>
<evidence type="ECO:0000256" key="4">
    <source>
        <dbReference type="ARBA" id="ARBA00042703"/>
    </source>
</evidence>
<evidence type="ECO:0000256" key="10">
    <source>
        <dbReference type="ARBA" id="ARBA00048513"/>
    </source>
</evidence>
<dbReference type="InterPro" id="IPR029058">
    <property type="entry name" value="AB_hydrolase_fold"/>
</dbReference>
<dbReference type="GO" id="GO:0005739">
    <property type="term" value="C:mitochondrion"/>
    <property type="evidence" value="ECO:0007669"/>
    <property type="project" value="TreeGrafter"/>
</dbReference>
<dbReference type="PANTHER" id="PTHR46118:SF4">
    <property type="entry name" value="PROTEIN ABHD11"/>
    <property type="match status" value="1"/>
</dbReference>
<comment type="catalytic activity">
    <reaction evidence="6">
        <text>a 1,3-diacyl-sn-glycerol + H2O = a 1-acyl-sn-glycerol + a fatty acid + H(+)</text>
        <dbReference type="Rhea" id="RHEA:38503"/>
        <dbReference type="ChEBI" id="CHEBI:15377"/>
        <dbReference type="ChEBI" id="CHEBI:15378"/>
        <dbReference type="ChEBI" id="CHEBI:28868"/>
        <dbReference type="ChEBI" id="CHEBI:64683"/>
        <dbReference type="ChEBI" id="CHEBI:77272"/>
    </reaction>
</comment>
<comment type="catalytic activity">
    <reaction evidence="9">
        <text>1,2-didecanoylglycerol + H2O = decanoylglycerol + decanoate + H(+)</text>
        <dbReference type="Rhea" id="RHEA:48596"/>
        <dbReference type="ChEBI" id="CHEBI:11152"/>
        <dbReference type="ChEBI" id="CHEBI:15377"/>
        <dbReference type="ChEBI" id="CHEBI:15378"/>
        <dbReference type="ChEBI" id="CHEBI:27689"/>
        <dbReference type="ChEBI" id="CHEBI:90605"/>
    </reaction>
</comment>
<reference evidence="13" key="1">
    <citation type="submission" date="2023-06" db="EMBL/GenBank/DDBJ databases">
        <authorList>
            <person name="Delattre M."/>
        </authorList>
    </citation>
    <scope>NUCLEOTIDE SEQUENCE</scope>
    <source>
        <strain evidence="13">AF72</strain>
    </source>
</reference>
<evidence type="ECO:0000256" key="9">
    <source>
        <dbReference type="ARBA" id="ARBA00048504"/>
    </source>
</evidence>